<keyword evidence="3 4" id="KW-0539">Nucleus</keyword>
<dbReference type="InterPro" id="IPR003822">
    <property type="entry name" value="PAH"/>
</dbReference>
<evidence type="ECO:0000256" key="1">
    <source>
        <dbReference type="ARBA" id="ARBA00004123"/>
    </source>
</evidence>
<dbReference type="Gene3D" id="1.20.1160.11">
    <property type="entry name" value="Paired amphipathic helix"/>
    <property type="match status" value="1"/>
</dbReference>
<dbReference type="Proteomes" id="UP000829685">
    <property type="component" value="Unassembled WGS sequence"/>
</dbReference>
<evidence type="ECO:0000313" key="6">
    <source>
        <dbReference type="EMBL" id="KAI1865598.1"/>
    </source>
</evidence>
<accession>A0A9Q0AKF5</accession>
<dbReference type="PANTHER" id="PTHR12346:SF0">
    <property type="entry name" value="SIN3A, ISOFORM G"/>
    <property type="match status" value="1"/>
</dbReference>
<dbReference type="Pfam" id="PF02671">
    <property type="entry name" value="PAH"/>
    <property type="match status" value="1"/>
</dbReference>
<gene>
    <name evidence="6" type="ORF">JX265_007921</name>
</gene>
<dbReference type="GO" id="GO:0000785">
    <property type="term" value="C:chromatin"/>
    <property type="evidence" value="ECO:0007669"/>
    <property type="project" value="TreeGrafter"/>
</dbReference>
<dbReference type="PANTHER" id="PTHR12346">
    <property type="entry name" value="SIN3B-RELATED"/>
    <property type="match status" value="1"/>
</dbReference>
<comment type="subcellular location">
    <subcellularLocation>
        <location evidence="1 4">Nucleus</location>
    </subcellularLocation>
</comment>
<keyword evidence="2" id="KW-0678">Repressor</keyword>
<dbReference type="GO" id="GO:0000118">
    <property type="term" value="C:histone deacetylase complex"/>
    <property type="evidence" value="ECO:0007669"/>
    <property type="project" value="TreeGrafter"/>
</dbReference>
<dbReference type="EMBL" id="JAFIMR010000021">
    <property type="protein sequence ID" value="KAI1865598.1"/>
    <property type="molecule type" value="Genomic_DNA"/>
</dbReference>
<evidence type="ECO:0000256" key="3">
    <source>
        <dbReference type="ARBA" id="ARBA00023242"/>
    </source>
</evidence>
<dbReference type="InterPro" id="IPR036600">
    <property type="entry name" value="PAH_sf"/>
</dbReference>
<dbReference type="AlphaFoldDB" id="A0A9Q0AKF5"/>
<comment type="caution">
    <text evidence="6">The sequence shown here is derived from an EMBL/GenBank/DDBJ whole genome shotgun (WGS) entry which is preliminary data.</text>
</comment>
<name>A0A9Q0AKF5_9PEZI</name>
<dbReference type="SUPFAM" id="SSF47762">
    <property type="entry name" value="PAH2 domain"/>
    <property type="match status" value="2"/>
</dbReference>
<dbReference type="OrthoDB" id="4728498at2759"/>
<dbReference type="PROSITE" id="PS51477">
    <property type="entry name" value="PAH"/>
    <property type="match status" value="1"/>
</dbReference>
<dbReference type="GO" id="GO:0000122">
    <property type="term" value="P:negative regulation of transcription by RNA polymerase II"/>
    <property type="evidence" value="ECO:0007669"/>
    <property type="project" value="TreeGrafter"/>
</dbReference>
<evidence type="ECO:0000256" key="2">
    <source>
        <dbReference type="ARBA" id="ARBA00022491"/>
    </source>
</evidence>
<evidence type="ECO:0000256" key="4">
    <source>
        <dbReference type="PROSITE-ProRule" id="PRU00810"/>
    </source>
</evidence>
<sequence>MAQPNPSANPNFNRSLDYLKQVQETFDAQSETYQQFLKILRDYYDAFRSDIEDVVAKHKAAKEAGTADPAKQDAAVAPVESAEDVSKKRNERTQQALEDVKKLFAGHDDLIQGFQAFLPQNGSAP</sequence>
<protein>
    <submittedName>
        <fullName evidence="6">Uncharacterized protein</fullName>
    </submittedName>
</protein>
<evidence type="ECO:0000313" key="7">
    <source>
        <dbReference type="Proteomes" id="UP000829685"/>
    </source>
</evidence>
<organism evidence="6 7">
    <name type="scientific">Neoarthrinium moseri</name>
    <dbReference type="NCBI Taxonomy" id="1658444"/>
    <lineage>
        <taxon>Eukaryota</taxon>
        <taxon>Fungi</taxon>
        <taxon>Dikarya</taxon>
        <taxon>Ascomycota</taxon>
        <taxon>Pezizomycotina</taxon>
        <taxon>Sordariomycetes</taxon>
        <taxon>Xylariomycetidae</taxon>
        <taxon>Amphisphaeriales</taxon>
        <taxon>Apiosporaceae</taxon>
        <taxon>Neoarthrinium</taxon>
    </lineage>
</organism>
<keyword evidence="7" id="KW-1185">Reference proteome</keyword>
<reference evidence="6" key="1">
    <citation type="submission" date="2021-03" db="EMBL/GenBank/DDBJ databases">
        <title>Revisited historic fungal species revealed as producer of novel bioactive compounds through whole genome sequencing and comparative genomics.</title>
        <authorList>
            <person name="Vignolle G.A."/>
            <person name="Hochenegger N."/>
            <person name="Mach R.L."/>
            <person name="Mach-Aigner A.R."/>
            <person name="Javad Rahimi M."/>
            <person name="Salim K.A."/>
            <person name="Chan C.M."/>
            <person name="Lim L.B.L."/>
            <person name="Cai F."/>
            <person name="Druzhinina I.S."/>
            <person name="U'Ren J.M."/>
            <person name="Derntl C."/>
        </authorList>
    </citation>
    <scope>NUCLEOTIDE SEQUENCE</scope>
    <source>
        <strain evidence="6">TUCIM 5799</strain>
    </source>
</reference>
<evidence type="ECO:0000256" key="5">
    <source>
        <dbReference type="SAM" id="MobiDB-lite"/>
    </source>
</evidence>
<feature type="region of interest" description="Disordered" evidence="5">
    <location>
        <begin position="60"/>
        <end position="92"/>
    </location>
</feature>
<dbReference type="InterPro" id="IPR039774">
    <property type="entry name" value="Sin3-like"/>
</dbReference>
<proteinExistence type="predicted"/>
<dbReference type="GO" id="GO:0003714">
    <property type="term" value="F:transcription corepressor activity"/>
    <property type="evidence" value="ECO:0007669"/>
    <property type="project" value="InterPro"/>
</dbReference>